<evidence type="ECO:0000313" key="3">
    <source>
        <dbReference type="Proteomes" id="UP001056855"/>
    </source>
</evidence>
<organism evidence="2 3">
    <name type="scientific">Natronosalvus rutilus</name>
    <dbReference type="NCBI Taxonomy" id="2953753"/>
    <lineage>
        <taxon>Archaea</taxon>
        <taxon>Methanobacteriati</taxon>
        <taxon>Methanobacteriota</taxon>
        <taxon>Stenosarchaea group</taxon>
        <taxon>Halobacteria</taxon>
        <taxon>Halobacteriales</taxon>
        <taxon>Natrialbaceae</taxon>
        <taxon>Natronosalvus</taxon>
    </lineage>
</organism>
<dbReference type="RefSeq" id="WP_254157972.1">
    <property type="nucleotide sequence ID" value="NZ_CP100355.1"/>
</dbReference>
<reference evidence="2" key="1">
    <citation type="submission" date="2022-06" db="EMBL/GenBank/DDBJ databases">
        <title>Diverse halophilic archaea isolated from saline environments.</title>
        <authorList>
            <person name="Cui H.-L."/>
        </authorList>
    </citation>
    <scope>NUCLEOTIDE SEQUENCE</scope>
    <source>
        <strain evidence="2">WLHS1</strain>
    </source>
</reference>
<evidence type="ECO:0000313" key="2">
    <source>
        <dbReference type="EMBL" id="UTF53475.1"/>
    </source>
</evidence>
<dbReference type="Proteomes" id="UP001056855">
    <property type="component" value="Chromosome"/>
</dbReference>
<dbReference type="GeneID" id="73291812"/>
<dbReference type="EMBL" id="CP100355">
    <property type="protein sequence ID" value="UTF53475.1"/>
    <property type="molecule type" value="Genomic_DNA"/>
</dbReference>
<feature type="region of interest" description="Disordered" evidence="1">
    <location>
        <begin position="32"/>
        <end position="76"/>
    </location>
</feature>
<dbReference type="InterPro" id="IPR006311">
    <property type="entry name" value="TAT_signal"/>
</dbReference>
<feature type="compositionally biased region" description="Acidic residues" evidence="1">
    <location>
        <begin position="38"/>
        <end position="52"/>
    </location>
</feature>
<feature type="compositionally biased region" description="Low complexity" evidence="1">
    <location>
        <begin position="53"/>
        <end position="67"/>
    </location>
</feature>
<dbReference type="KEGG" id="sawl:NGM29_17160"/>
<proteinExistence type="predicted"/>
<dbReference type="PROSITE" id="PS51257">
    <property type="entry name" value="PROKAR_LIPOPROTEIN"/>
    <property type="match status" value="1"/>
</dbReference>
<evidence type="ECO:0000256" key="1">
    <source>
        <dbReference type="SAM" id="MobiDB-lite"/>
    </source>
</evidence>
<protein>
    <submittedName>
        <fullName evidence="2">Uncharacterized protein</fullName>
    </submittedName>
</protein>
<name>A0A9E7N8N7_9EURY</name>
<sequence length="241" mass="26106">MQLRANRGLSRRRLLRTAGVTAALVLGGCLDDVPIGDVEADEDGDDGGDSDGTDSGTDSSDRSQTGDPGDASWNPFEFDRPITYTYETYSADEGAGTLVWDVTDVTDEEATVTLEYETAETQFETTVSGTKEDLQSDLILTPAGTFVLATLFSPTMGYYEGRTLSVGDEWSYSSPDGSMRFAIIERRTYAGVECYASVTEVDGRTVHEGCFAPDLGLAPYTVYYDENGERSFELALVSVDT</sequence>
<gene>
    <name evidence="2" type="ORF">NGM29_17160</name>
</gene>
<keyword evidence="3" id="KW-1185">Reference proteome</keyword>
<dbReference type="PROSITE" id="PS51318">
    <property type="entry name" value="TAT"/>
    <property type="match status" value="1"/>
</dbReference>
<dbReference type="AlphaFoldDB" id="A0A9E7N8N7"/>
<accession>A0A9E7N8N7</accession>